<comment type="caution">
    <text evidence="2">The sequence shown here is derived from an EMBL/GenBank/DDBJ whole genome shotgun (WGS) entry which is preliminary data.</text>
</comment>
<sequence>MRFSQSRSSFAILGAAGWLSSGLVSGAEGRPSSATPPPPYPETRTLVKLHPARVNPLLQDADYELWEIGGGSDPAGMFRANSGLNFTIRATDEHDGLVGGAFAPVYTRPLPDVGQRLVGSGITTESDGGSITLTISGLPVGEHWLSTWHNAWKDMDDSDIPSVTLIIDGDSGISGRPQTSQEDNRYGDALIHSWTTFTVDGGDETEVVYSPRGGNVYLNGFEIDSESMGRQIRFPKPAHRDEQVAAPSGVVSASWKRTLNVDGDEFDVYIGTSPDDMRLVGSRVHEPEFNLTGLAAGRTYYWRVDVYDTWWNEALSGRTLTFTTV</sequence>
<accession>A0AA39LBW1</accession>
<dbReference type="EMBL" id="JAPDFR010000001">
    <property type="protein sequence ID" value="KAK0391430.1"/>
    <property type="molecule type" value="Genomic_DNA"/>
</dbReference>
<gene>
    <name evidence="2" type="ORF">NLU13_0930</name>
</gene>
<feature type="chain" id="PRO_5041260355" evidence="1">
    <location>
        <begin position="30"/>
        <end position="325"/>
    </location>
</feature>
<dbReference type="InterPro" id="IPR013783">
    <property type="entry name" value="Ig-like_fold"/>
</dbReference>
<evidence type="ECO:0000256" key="1">
    <source>
        <dbReference type="SAM" id="SignalP"/>
    </source>
</evidence>
<organism evidence="2 3">
    <name type="scientific">Sarocladium strictum</name>
    <name type="common">Black bundle disease fungus</name>
    <name type="synonym">Acremonium strictum</name>
    <dbReference type="NCBI Taxonomy" id="5046"/>
    <lineage>
        <taxon>Eukaryota</taxon>
        <taxon>Fungi</taxon>
        <taxon>Dikarya</taxon>
        <taxon>Ascomycota</taxon>
        <taxon>Pezizomycotina</taxon>
        <taxon>Sordariomycetes</taxon>
        <taxon>Hypocreomycetidae</taxon>
        <taxon>Hypocreales</taxon>
        <taxon>Sarocladiaceae</taxon>
        <taxon>Sarocladium</taxon>
    </lineage>
</organism>
<protein>
    <submittedName>
        <fullName evidence="2">Uncharacterized protein</fullName>
    </submittedName>
</protein>
<keyword evidence="1" id="KW-0732">Signal</keyword>
<keyword evidence="3" id="KW-1185">Reference proteome</keyword>
<name>A0AA39LBW1_SARSR</name>
<dbReference type="Gene3D" id="2.60.40.10">
    <property type="entry name" value="Immunoglobulins"/>
    <property type="match status" value="1"/>
</dbReference>
<reference evidence="2" key="1">
    <citation type="submission" date="2022-10" db="EMBL/GenBank/DDBJ databases">
        <title>Determination and structural analysis of whole genome sequence of Sarocladium strictum F4-1.</title>
        <authorList>
            <person name="Hu L."/>
            <person name="Jiang Y."/>
        </authorList>
    </citation>
    <scope>NUCLEOTIDE SEQUENCE</scope>
    <source>
        <strain evidence="2">F4-1</strain>
    </source>
</reference>
<evidence type="ECO:0000313" key="3">
    <source>
        <dbReference type="Proteomes" id="UP001175261"/>
    </source>
</evidence>
<feature type="signal peptide" evidence="1">
    <location>
        <begin position="1"/>
        <end position="29"/>
    </location>
</feature>
<evidence type="ECO:0000313" key="2">
    <source>
        <dbReference type="EMBL" id="KAK0391430.1"/>
    </source>
</evidence>
<dbReference type="AlphaFoldDB" id="A0AA39LBW1"/>
<dbReference type="Proteomes" id="UP001175261">
    <property type="component" value="Unassembled WGS sequence"/>
</dbReference>
<proteinExistence type="predicted"/>